<feature type="region of interest" description="Disordered" evidence="1">
    <location>
        <begin position="1"/>
        <end position="46"/>
    </location>
</feature>
<evidence type="ECO:0000313" key="2">
    <source>
        <dbReference type="EMBL" id="KAK8060969.1"/>
    </source>
</evidence>
<protein>
    <submittedName>
        <fullName evidence="2">Uncharacterized protein</fullName>
    </submittedName>
</protein>
<sequence>MASNAPAQSPDQKQGEGNVNRKTEPQTTASSTRGIKRNPLWKKVHSKRPGVVFKTLGLHGSFQKPYFRRYKESMREMRYGRFAKGDIGYLMMPKKTSKSDEKEYHIEEQEQDPTEDMSEDGDDDHGSASHDPLYERK</sequence>
<feature type="compositionally biased region" description="Basic and acidic residues" evidence="1">
    <location>
        <begin position="97"/>
        <end position="108"/>
    </location>
</feature>
<evidence type="ECO:0000313" key="3">
    <source>
        <dbReference type="Proteomes" id="UP001446871"/>
    </source>
</evidence>
<accession>A0ABR1UPW5</accession>
<comment type="caution">
    <text evidence="2">The sequence shown here is derived from an EMBL/GenBank/DDBJ whole genome shotgun (WGS) entry which is preliminary data.</text>
</comment>
<evidence type="ECO:0000256" key="1">
    <source>
        <dbReference type="SAM" id="MobiDB-lite"/>
    </source>
</evidence>
<feature type="compositionally biased region" description="Basic and acidic residues" evidence="1">
    <location>
        <begin position="124"/>
        <end position="137"/>
    </location>
</feature>
<keyword evidence="3" id="KW-1185">Reference proteome</keyword>
<reference evidence="2 3" key="1">
    <citation type="submission" date="2023-01" db="EMBL/GenBank/DDBJ databases">
        <title>Analysis of 21 Apiospora genomes using comparative genomics revels a genus with tremendous synthesis potential of carbohydrate active enzymes and secondary metabolites.</title>
        <authorList>
            <person name="Sorensen T."/>
        </authorList>
    </citation>
    <scope>NUCLEOTIDE SEQUENCE [LARGE SCALE GENOMIC DNA]</scope>
    <source>
        <strain evidence="2 3">CBS 83171</strain>
    </source>
</reference>
<feature type="compositionally biased region" description="Acidic residues" evidence="1">
    <location>
        <begin position="109"/>
        <end position="123"/>
    </location>
</feature>
<dbReference type="Proteomes" id="UP001446871">
    <property type="component" value="Unassembled WGS sequence"/>
</dbReference>
<name>A0ABR1UPW5_9PEZI</name>
<feature type="compositionally biased region" description="Polar residues" evidence="1">
    <location>
        <begin position="1"/>
        <end position="17"/>
    </location>
</feature>
<organism evidence="2 3">
    <name type="scientific">Apiospora saccharicola</name>
    <dbReference type="NCBI Taxonomy" id="335842"/>
    <lineage>
        <taxon>Eukaryota</taxon>
        <taxon>Fungi</taxon>
        <taxon>Dikarya</taxon>
        <taxon>Ascomycota</taxon>
        <taxon>Pezizomycotina</taxon>
        <taxon>Sordariomycetes</taxon>
        <taxon>Xylariomycetidae</taxon>
        <taxon>Amphisphaeriales</taxon>
        <taxon>Apiosporaceae</taxon>
        <taxon>Apiospora</taxon>
    </lineage>
</organism>
<feature type="region of interest" description="Disordered" evidence="1">
    <location>
        <begin position="93"/>
        <end position="137"/>
    </location>
</feature>
<gene>
    <name evidence="2" type="ORF">PG996_010899</name>
</gene>
<feature type="compositionally biased region" description="Basic residues" evidence="1">
    <location>
        <begin position="34"/>
        <end position="46"/>
    </location>
</feature>
<dbReference type="EMBL" id="JAQQWM010000006">
    <property type="protein sequence ID" value="KAK8060969.1"/>
    <property type="molecule type" value="Genomic_DNA"/>
</dbReference>
<proteinExistence type="predicted"/>